<dbReference type="Proteomes" id="UP001235720">
    <property type="component" value="Unassembled WGS sequence"/>
</dbReference>
<name>A0ABT7TE92_9MICO</name>
<dbReference type="RefSeq" id="WP_289469600.1">
    <property type="nucleotide sequence ID" value="NZ_JAUCMM010000003.1"/>
</dbReference>
<keyword evidence="2" id="KW-1185">Reference proteome</keyword>
<protein>
    <submittedName>
        <fullName evidence="1">Uncharacterized protein</fullName>
    </submittedName>
</protein>
<organism evidence="1 2">
    <name type="scientific">Curtobacterium subtropicum</name>
    <dbReference type="NCBI Taxonomy" id="3055138"/>
    <lineage>
        <taxon>Bacteria</taxon>
        <taxon>Bacillati</taxon>
        <taxon>Actinomycetota</taxon>
        <taxon>Actinomycetes</taxon>
        <taxon>Micrococcales</taxon>
        <taxon>Microbacteriaceae</taxon>
        <taxon>Curtobacterium</taxon>
    </lineage>
</organism>
<evidence type="ECO:0000313" key="2">
    <source>
        <dbReference type="Proteomes" id="UP001235720"/>
    </source>
</evidence>
<gene>
    <name evidence="1" type="ORF">QUG98_05365</name>
</gene>
<sequence length="113" mass="11604">MTGRLGNTATIGTAVGCVALLAAVAVVAWAAGAFRAQVPITVVNDLGHSVDLACLWDNRDGLVPGDRTTLLVDAHDGSTEYGCLVLDARGRLVAPQELRLTDASTDPSLACST</sequence>
<proteinExistence type="predicted"/>
<dbReference type="PROSITE" id="PS51257">
    <property type="entry name" value="PROKAR_LIPOPROTEIN"/>
    <property type="match status" value="1"/>
</dbReference>
<comment type="caution">
    <text evidence="1">The sequence shown here is derived from an EMBL/GenBank/DDBJ whole genome shotgun (WGS) entry which is preliminary data.</text>
</comment>
<reference evidence="1 2" key="1">
    <citation type="submission" date="2023-06" db="EMBL/GenBank/DDBJ databases">
        <authorList>
            <person name="Feng G."/>
            <person name="Li J."/>
            <person name="Zhu H."/>
        </authorList>
    </citation>
    <scope>NUCLEOTIDE SEQUENCE [LARGE SCALE GENOMIC DNA]</scope>
    <source>
        <strain evidence="1 2">RHCJP20</strain>
    </source>
</reference>
<accession>A0ABT7TE92</accession>
<evidence type="ECO:0000313" key="1">
    <source>
        <dbReference type="EMBL" id="MDM7887880.1"/>
    </source>
</evidence>
<dbReference type="EMBL" id="JAUCMM010000003">
    <property type="protein sequence ID" value="MDM7887880.1"/>
    <property type="molecule type" value="Genomic_DNA"/>
</dbReference>